<dbReference type="InterPro" id="IPR029016">
    <property type="entry name" value="GAF-like_dom_sf"/>
</dbReference>
<gene>
    <name evidence="2" type="ORF">J5Y06_01425</name>
</gene>
<dbReference type="Gene3D" id="3.30.70.270">
    <property type="match status" value="1"/>
</dbReference>
<dbReference type="Pfam" id="PF01590">
    <property type="entry name" value="GAF"/>
    <property type="match status" value="1"/>
</dbReference>
<name>A0A8J7UI52_9HYPH</name>
<dbReference type="SUPFAM" id="SSF55073">
    <property type="entry name" value="Nucleotide cyclase"/>
    <property type="match status" value="1"/>
</dbReference>
<dbReference type="PANTHER" id="PTHR33121">
    <property type="entry name" value="CYCLIC DI-GMP PHOSPHODIESTERASE PDEF"/>
    <property type="match status" value="1"/>
</dbReference>
<dbReference type="SMART" id="SM00065">
    <property type="entry name" value="GAF"/>
    <property type="match status" value="1"/>
</dbReference>
<dbReference type="SMART" id="SM00052">
    <property type="entry name" value="EAL"/>
    <property type="match status" value="1"/>
</dbReference>
<evidence type="ECO:0000313" key="3">
    <source>
        <dbReference type="Proteomes" id="UP000666240"/>
    </source>
</evidence>
<dbReference type="InterPro" id="IPR003018">
    <property type="entry name" value="GAF"/>
</dbReference>
<dbReference type="InterPro" id="IPR029787">
    <property type="entry name" value="Nucleotide_cyclase"/>
</dbReference>
<dbReference type="PANTHER" id="PTHR33121:SF19">
    <property type="entry name" value="CYCLIC DI-GMP PHOSPHODIESTERASE PA2567"/>
    <property type="match status" value="1"/>
</dbReference>
<dbReference type="Gene3D" id="3.30.450.40">
    <property type="match status" value="1"/>
</dbReference>
<evidence type="ECO:0000313" key="2">
    <source>
        <dbReference type="EMBL" id="MBP0437309.1"/>
    </source>
</evidence>
<dbReference type="AlphaFoldDB" id="A0A8J7UI52"/>
<feature type="domain" description="EAL" evidence="1">
    <location>
        <begin position="328"/>
        <end position="583"/>
    </location>
</feature>
<comment type="caution">
    <text evidence="2">The sequence shown here is derived from an EMBL/GenBank/DDBJ whole genome shotgun (WGS) entry which is preliminary data.</text>
</comment>
<dbReference type="InterPro" id="IPR035919">
    <property type="entry name" value="EAL_sf"/>
</dbReference>
<dbReference type="CDD" id="cd01948">
    <property type="entry name" value="EAL"/>
    <property type="match status" value="1"/>
</dbReference>
<organism evidence="2 3">
    <name type="scientific">Tianweitania sediminis</name>
    <dbReference type="NCBI Taxonomy" id="1502156"/>
    <lineage>
        <taxon>Bacteria</taxon>
        <taxon>Pseudomonadati</taxon>
        <taxon>Pseudomonadota</taxon>
        <taxon>Alphaproteobacteria</taxon>
        <taxon>Hyphomicrobiales</taxon>
        <taxon>Phyllobacteriaceae</taxon>
        <taxon>Tianweitania</taxon>
    </lineage>
</organism>
<reference evidence="2" key="1">
    <citation type="submission" date="2021-03" db="EMBL/GenBank/DDBJ databases">
        <title>Genome sequencing and assembly of Tianweitania sediminis.</title>
        <authorList>
            <person name="Chhetri G."/>
        </authorList>
    </citation>
    <scope>NUCLEOTIDE SEQUENCE</scope>
    <source>
        <strain evidence="2">Z8</strain>
    </source>
</reference>
<sequence length="593" mass="65251">MIEIDEDARLDALYQLNLLDTSPNEAFDRVTRMAAQLFGLPIAAVSLTDRDRQWFKSRVGVEHTSIPREKAPCGAVAESNELLVVPDLLDDPCYRNSVLASQGVRFYAGAPLVTREGFGLGALCVLGTEPRTVTEHELAALNDLAQIVMSQIELQHAFGRIDPLSGLPNRTQFLDDVGDLERDHPGEDRIAVLLDLLRADELDQGMRVMGPSYIDEMVQDRARLIRAMLDDGQTAYHVAATQFAVLVRRGVDNAAFLAHLPALVERFKEQTRKQFVVTPVVGAAPFTLGAISAVDVLRCANGAVQDARTAGLSVSVYSASSDSVYKRSFALLNDFSYALRQEDQVRLVFQPRIELGSGRIIGAEALLRWRHPQMGDISPAEFIPIIEKTALAKQATAWVMDTALRQLGAWTRSGLDCRLSLNVSAANLEESDFVESAGHALQRHDIAPELVELEITESAFMANTRQTMDTLNGLRDQGFALAIDDFGTGYSSLAYLQRLPATVLKIDRSFIRDLSPKDPKTVALVRSMLTLSRDMGYRVVAEGVEQQEAADLLLAMGCEEAQGYLFSRPLEAWDFEELLCRSTGTKPLLTAVA</sequence>
<proteinExistence type="predicted"/>
<protein>
    <submittedName>
        <fullName evidence="2">Sensor domain-containing phosphodiesterase</fullName>
    </submittedName>
</protein>
<dbReference type="Pfam" id="PF00563">
    <property type="entry name" value="EAL"/>
    <property type="match status" value="1"/>
</dbReference>
<dbReference type="SUPFAM" id="SSF55781">
    <property type="entry name" value="GAF domain-like"/>
    <property type="match status" value="1"/>
</dbReference>
<dbReference type="Pfam" id="PF00990">
    <property type="entry name" value="GGDEF"/>
    <property type="match status" value="1"/>
</dbReference>
<keyword evidence="3" id="KW-1185">Reference proteome</keyword>
<dbReference type="Proteomes" id="UP000666240">
    <property type="component" value="Unassembled WGS sequence"/>
</dbReference>
<dbReference type="Gene3D" id="3.20.20.450">
    <property type="entry name" value="EAL domain"/>
    <property type="match status" value="1"/>
</dbReference>
<dbReference type="SMART" id="SM00267">
    <property type="entry name" value="GGDEF"/>
    <property type="match status" value="1"/>
</dbReference>
<accession>A0A8J7UI52</accession>
<dbReference type="SUPFAM" id="SSF141868">
    <property type="entry name" value="EAL domain-like"/>
    <property type="match status" value="1"/>
</dbReference>
<dbReference type="InterPro" id="IPR000160">
    <property type="entry name" value="GGDEF_dom"/>
</dbReference>
<dbReference type="GO" id="GO:0071111">
    <property type="term" value="F:cyclic-guanylate-specific phosphodiesterase activity"/>
    <property type="evidence" value="ECO:0007669"/>
    <property type="project" value="InterPro"/>
</dbReference>
<dbReference type="RefSeq" id="WP_209333328.1">
    <property type="nucleotide sequence ID" value="NZ_JAGIYY010000001.1"/>
</dbReference>
<dbReference type="PROSITE" id="PS50883">
    <property type="entry name" value="EAL"/>
    <property type="match status" value="1"/>
</dbReference>
<dbReference type="EMBL" id="JAGIYY010000001">
    <property type="protein sequence ID" value="MBP0437309.1"/>
    <property type="molecule type" value="Genomic_DNA"/>
</dbReference>
<dbReference type="InterPro" id="IPR050706">
    <property type="entry name" value="Cyclic-di-GMP_PDE-like"/>
</dbReference>
<dbReference type="InterPro" id="IPR043128">
    <property type="entry name" value="Rev_trsase/Diguanyl_cyclase"/>
</dbReference>
<dbReference type="InterPro" id="IPR001633">
    <property type="entry name" value="EAL_dom"/>
</dbReference>
<evidence type="ECO:0000259" key="1">
    <source>
        <dbReference type="PROSITE" id="PS50883"/>
    </source>
</evidence>